<dbReference type="InParanoid" id="A0A1V9XXK0"/>
<feature type="transmembrane region" description="Helical" evidence="2">
    <location>
        <begin position="95"/>
        <end position="114"/>
    </location>
</feature>
<evidence type="ECO:0000256" key="1">
    <source>
        <dbReference type="SAM" id="MobiDB-lite"/>
    </source>
</evidence>
<proteinExistence type="predicted"/>
<organism evidence="3 4">
    <name type="scientific">Tropilaelaps mercedesae</name>
    <dbReference type="NCBI Taxonomy" id="418985"/>
    <lineage>
        <taxon>Eukaryota</taxon>
        <taxon>Metazoa</taxon>
        <taxon>Ecdysozoa</taxon>
        <taxon>Arthropoda</taxon>
        <taxon>Chelicerata</taxon>
        <taxon>Arachnida</taxon>
        <taxon>Acari</taxon>
        <taxon>Parasitiformes</taxon>
        <taxon>Mesostigmata</taxon>
        <taxon>Gamasina</taxon>
        <taxon>Dermanyssoidea</taxon>
        <taxon>Laelapidae</taxon>
        <taxon>Tropilaelaps</taxon>
    </lineage>
</organism>
<evidence type="ECO:0000313" key="4">
    <source>
        <dbReference type="Proteomes" id="UP000192247"/>
    </source>
</evidence>
<accession>A0A1V9XXK0</accession>
<keyword evidence="2" id="KW-0472">Membrane</keyword>
<dbReference type="AlphaFoldDB" id="A0A1V9XXK0"/>
<sequence length="115" mass="13149">MPLYFESSGDLTIRVKDNLCAGVLQESFHGSLAELLRFTHQQQQERRRQRRCRSYDYDEIPPTTKLTPQAKSTISSSHPRDNGRSIVGFTSFPTLLRLLLLVTLLLLLDLVCLLC</sequence>
<gene>
    <name evidence="3" type="ORF">BIW11_06574</name>
</gene>
<keyword evidence="4" id="KW-1185">Reference proteome</keyword>
<keyword evidence="2" id="KW-0812">Transmembrane</keyword>
<protein>
    <submittedName>
        <fullName evidence="3">Uncharacterized protein</fullName>
    </submittedName>
</protein>
<keyword evidence="2" id="KW-1133">Transmembrane helix</keyword>
<feature type="region of interest" description="Disordered" evidence="1">
    <location>
        <begin position="47"/>
        <end position="82"/>
    </location>
</feature>
<comment type="caution">
    <text evidence="3">The sequence shown here is derived from an EMBL/GenBank/DDBJ whole genome shotgun (WGS) entry which is preliminary data.</text>
</comment>
<evidence type="ECO:0000256" key="2">
    <source>
        <dbReference type="SAM" id="Phobius"/>
    </source>
</evidence>
<evidence type="ECO:0000313" key="3">
    <source>
        <dbReference type="EMBL" id="OQR78181.1"/>
    </source>
</evidence>
<dbReference type="Proteomes" id="UP000192247">
    <property type="component" value="Unassembled WGS sequence"/>
</dbReference>
<dbReference type="EMBL" id="MNPL01002540">
    <property type="protein sequence ID" value="OQR78181.1"/>
    <property type="molecule type" value="Genomic_DNA"/>
</dbReference>
<name>A0A1V9XXK0_9ACAR</name>
<reference evidence="3 4" key="1">
    <citation type="journal article" date="2017" name="Gigascience">
        <title>Draft genome of the honey bee ectoparasitic mite, Tropilaelaps mercedesae, is shaped by the parasitic life history.</title>
        <authorList>
            <person name="Dong X."/>
            <person name="Armstrong S.D."/>
            <person name="Xia D."/>
            <person name="Makepeace B.L."/>
            <person name="Darby A.C."/>
            <person name="Kadowaki T."/>
        </authorList>
    </citation>
    <scope>NUCLEOTIDE SEQUENCE [LARGE SCALE GENOMIC DNA]</scope>
    <source>
        <strain evidence="3">Wuxi-XJTLU</strain>
    </source>
</reference>
<feature type="compositionally biased region" description="Polar residues" evidence="1">
    <location>
        <begin position="64"/>
        <end position="77"/>
    </location>
</feature>